<keyword evidence="1" id="KW-0732">Signal</keyword>
<accession>A0A7W3R7C3</accession>
<dbReference type="Proteomes" id="UP000539313">
    <property type="component" value="Unassembled WGS sequence"/>
</dbReference>
<name>A0A7W3R7C3_9ACTN</name>
<feature type="chain" id="PRO_5031423802" description="Repetin" evidence="1">
    <location>
        <begin position="30"/>
        <end position="209"/>
    </location>
</feature>
<evidence type="ECO:0008006" key="4">
    <source>
        <dbReference type="Google" id="ProtNLM"/>
    </source>
</evidence>
<organism evidence="2 3">
    <name type="scientific">Thermomonospora cellulosilytica</name>
    <dbReference type="NCBI Taxonomy" id="1411118"/>
    <lineage>
        <taxon>Bacteria</taxon>
        <taxon>Bacillati</taxon>
        <taxon>Actinomycetota</taxon>
        <taxon>Actinomycetes</taxon>
        <taxon>Streptosporangiales</taxon>
        <taxon>Thermomonosporaceae</taxon>
        <taxon>Thermomonospora</taxon>
    </lineage>
</organism>
<protein>
    <recommendedName>
        <fullName evidence="4">Repetin</fullName>
    </recommendedName>
</protein>
<evidence type="ECO:0000256" key="1">
    <source>
        <dbReference type="SAM" id="SignalP"/>
    </source>
</evidence>
<reference evidence="2 3" key="1">
    <citation type="submission" date="2020-08" db="EMBL/GenBank/DDBJ databases">
        <title>Sequencing the genomes of 1000 actinobacteria strains.</title>
        <authorList>
            <person name="Klenk H.-P."/>
        </authorList>
    </citation>
    <scope>NUCLEOTIDE SEQUENCE [LARGE SCALE GENOMIC DNA]</scope>
    <source>
        <strain evidence="2 3">DSM 45823</strain>
    </source>
</reference>
<proteinExistence type="predicted"/>
<dbReference type="AlphaFoldDB" id="A0A7W3R7C3"/>
<feature type="signal peptide" evidence="1">
    <location>
        <begin position="1"/>
        <end position="29"/>
    </location>
</feature>
<dbReference type="EMBL" id="JACJII010000001">
    <property type="protein sequence ID" value="MBA9002354.1"/>
    <property type="molecule type" value="Genomic_DNA"/>
</dbReference>
<evidence type="ECO:0000313" key="3">
    <source>
        <dbReference type="Proteomes" id="UP000539313"/>
    </source>
</evidence>
<sequence>MAGLKKNLLVLTLVAAVAASPVAVSPAMAAPEAPEAPQGKARAASVTGSGEFRLTFWSDEDVRSFTFDARATPYTRPVPGAPQGLPTDAVGTVKVSHYVAAQGITVRFEAEVDCLTTSPGYAALTAKVVRADDLVKGWMGKRLGFSVQDAAGHRDRVGLSWVVSNLTQNADGQWAEATVGTCMAPAPFAPVTKGGYTVRHVDLPPAPQS</sequence>
<dbReference type="RefSeq" id="WP_182704411.1">
    <property type="nucleotide sequence ID" value="NZ_JACJII010000001.1"/>
</dbReference>
<evidence type="ECO:0000313" key="2">
    <source>
        <dbReference type="EMBL" id="MBA9002354.1"/>
    </source>
</evidence>
<gene>
    <name evidence="2" type="ORF">HNR21_001236</name>
</gene>
<keyword evidence="3" id="KW-1185">Reference proteome</keyword>
<comment type="caution">
    <text evidence="2">The sequence shown here is derived from an EMBL/GenBank/DDBJ whole genome shotgun (WGS) entry which is preliminary data.</text>
</comment>